<sequence length="219" mass="23951">MTSLTICTERRITLTTTTRYFAEVTAMLQAISQPHLERVFVLLEQAYCHDQRIFIMGNGGSAATASHFALDLAKNTIVQGTPRIKAFSLTDHIPLITAWSNDTAYEHIFSEQLVNLLEAGDVVIGISASGNSANIINGVHFARQVGAMTVGLLGSQGGQLKNLVDAYVLAPGQNIEQEEDAHMILTHVLTRHMRAFVRTSERARLAPLSAAARTHLYSH</sequence>
<dbReference type="GO" id="GO:0097367">
    <property type="term" value="F:carbohydrate derivative binding"/>
    <property type="evidence" value="ECO:0007669"/>
    <property type="project" value="InterPro"/>
</dbReference>
<dbReference type="SUPFAM" id="SSF53697">
    <property type="entry name" value="SIS domain"/>
    <property type="match status" value="1"/>
</dbReference>
<feature type="domain" description="SIS" evidence="1">
    <location>
        <begin position="39"/>
        <end position="198"/>
    </location>
</feature>
<dbReference type="Proteomes" id="UP000322530">
    <property type="component" value="Unassembled WGS sequence"/>
</dbReference>
<dbReference type="InterPro" id="IPR050099">
    <property type="entry name" value="SIS_GmhA/DiaA_subfam"/>
</dbReference>
<evidence type="ECO:0000313" key="3">
    <source>
        <dbReference type="Proteomes" id="UP000322530"/>
    </source>
</evidence>
<evidence type="ECO:0000313" key="2">
    <source>
        <dbReference type="EMBL" id="GCF06892.1"/>
    </source>
</evidence>
<dbReference type="Pfam" id="PF13580">
    <property type="entry name" value="SIS_2"/>
    <property type="match status" value="1"/>
</dbReference>
<dbReference type="InterPro" id="IPR046348">
    <property type="entry name" value="SIS_dom_sf"/>
</dbReference>
<dbReference type="PANTHER" id="PTHR30390">
    <property type="entry name" value="SEDOHEPTULOSE 7-PHOSPHATE ISOMERASE / DNAA INITIATOR-ASSOCIATING FACTOR FOR REPLICATION INITIATION"/>
    <property type="match status" value="1"/>
</dbReference>
<dbReference type="PANTHER" id="PTHR30390:SF8">
    <property type="entry name" value="SUGAR ISOMERASE (SIS)"/>
    <property type="match status" value="1"/>
</dbReference>
<dbReference type="CDD" id="cd05006">
    <property type="entry name" value="SIS_GmhA"/>
    <property type="match status" value="1"/>
</dbReference>
<organism evidence="2 3">
    <name type="scientific">Dictyobacter arantiisoli</name>
    <dbReference type="NCBI Taxonomy" id="2014874"/>
    <lineage>
        <taxon>Bacteria</taxon>
        <taxon>Bacillati</taxon>
        <taxon>Chloroflexota</taxon>
        <taxon>Ktedonobacteria</taxon>
        <taxon>Ktedonobacterales</taxon>
        <taxon>Dictyobacteraceae</taxon>
        <taxon>Dictyobacter</taxon>
    </lineage>
</organism>
<dbReference type="RefSeq" id="WP_149399935.1">
    <property type="nucleotide sequence ID" value="NZ_BIXY01000004.1"/>
</dbReference>
<gene>
    <name evidence="2" type="ORF">KDI_04560</name>
</gene>
<dbReference type="InterPro" id="IPR035461">
    <property type="entry name" value="GmhA/DiaA"/>
</dbReference>
<dbReference type="GO" id="GO:1901135">
    <property type="term" value="P:carbohydrate derivative metabolic process"/>
    <property type="evidence" value="ECO:0007669"/>
    <property type="project" value="InterPro"/>
</dbReference>
<dbReference type="Gene3D" id="3.40.50.10490">
    <property type="entry name" value="Glucose-6-phosphate isomerase like protein, domain 1"/>
    <property type="match status" value="1"/>
</dbReference>
<proteinExistence type="predicted"/>
<accession>A0A5A5T684</accession>
<reference evidence="2 3" key="1">
    <citation type="submission" date="2019-01" db="EMBL/GenBank/DDBJ databases">
        <title>Draft genome sequence of Dictyobacter sp. Uno17.</title>
        <authorList>
            <person name="Wang C.M."/>
            <person name="Zheng Y."/>
            <person name="Sakai Y."/>
            <person name="Abe K."/>
            <person name="Yokota A."/>
            <person name="Yabe S."/>
        </authorList>
    </citation>
    <scope>NUCLEOTIDE SEQUENCE [LARGE SCALE GENOMIC DNA]</scope>
    <source>
        <strain evidence="2 3">Uno17</strain>
    </source>
</reference>
<protein>
    <submittedName>
        <fullName evidence="2">Phosphoheptose isomerase</fullName>
    </submittedName>
</protein>
<dbReference type="PROSITE" id="PS51464">
    <property type="entry name" value="SIS"/>
    <property type="match status" value="1"/>
</dbReference>
<comment type="caution">
    <text evidence="2">The sequence shown here is derived from an EMBL/GenBank/DDBJ whole genome shotgun (WGS) entry which is preliminary data.</text>
</comment>
<keyword evidence="3" id="KW-1185">Reference proteome</keyword>
<name>A0A5A5T684_9CHLR</name>
<keyword evidence="2" id="KW-0413">Isomerase</keyword>
<dbReference type="InterPro" id="IPR001347">
    <property type="entry name" value="SIS_dom"/>
</dbReference>
<evidence type="ECO:0000259" key="1">
    <source>
        <dbReference type="PROSITE" id="PS51464"/>
    </source>
</evidence>
<dbReference type="EMBL" id="BIXY01000004">
    <property type="protein sequence ID" value="GCF06892.1"/>
    <property type="molecule type" value="Genomic_DNA"/>
</dbReference>
<dbReference type="AlphaFoldDB" id="A0A5A5T684"/>
<dbReference type="OrthoDB" id="9781311at2"/>
<dbReference type="GO" id="GO:0016853">
    <property type="term" value="F:isomerase activity"/>
    <property type="evidence" value="ECO:0007669"/>
    <property type="project" value="UniProtKB-KW"/>
</dbReference>